<dbReference type="FunFam" id="3.60.15.10:FF:000014">
    <property type="entry name" value="Zinc phosphodiesterase ELAC protein 2"/>
    <property type="match status" value="1"/>
</dbReference>
<gene>
    <name evidence="26 27" type="primary">LOC100643867</name>
</gene>
<keyword evidence="14" id="KW-0862">Zinc</keyword>
<keyword evidence="25" id="KW-1185">Reference proteome</keyword>
<evidence type="ECO:0000256" key="12">
    <source>
        <dbReference type="ARBA" id="ARBA00022759"/>
    </source>
</evidence>
<evidence type="ECO:0000256" key="8">
    <source>
        <dbReference type="ARBA" id="ARBA00022553"/>
    </source>
</evidence>
<keyword evidence="16" id="KW-0496">Mitochondrion</keyword>
<dbReference type="GO" id="GO:0042781">
    <property type="term" value="F:3'-tRNA processing endoribonuclease activity"/>
    <property type="evidence" value="ECO:0007669"/>
    <property type="project" value="UniProtKB-EC"/>
</dbReference>
<keyword evidence="10" id="KW-0540">Nuclease</keyword>
<comment type="subunit">
    <text evidence="23">Homodimer. Interacts with PTCD1.</text>
</comment>
<evidence type="ECO:0000256" key="7">
    <source>
        <dbReference type="ARBA" id="ARBA00013357"/>
    </source>
</evidence>
<dbReference type="Pfam" id="PF23023">
    <property type="entry name" value="Anti-Pycsar_Apyc1"/>
    <property type="match status" value="1"/>
</dbReference>
<evidence type="ECO:0000256" key="16">
    <source>
        <dbReference type="ARBA" id="ARBA00023128"/>
    </source>
</evidence>
<evidence type="ECO:0000256" key="19">
    <source>
        <dbReference type="ARBA" id="ARBA00030729"/>
    </source>
</evidence>
<evidence type="ECO:0000256" key="3">
    <source>
        <dbReference type="ARBA" id="ARBA00004123"/>
    </source>
</evidence>
<dbReference type="Pfam" id="PF13691">
    <property type="entry name" value="Lactamase_B_4"/>
    <property type="match status" value="1"/>
</dbReference>
<accession>A0A9B2JPY2</accession>
<dbReference type="CTD" id="36086"/>
<evidence type="ECO:0000256" key="23">
    <source>
        <dbReference type="ARBA" id="ARBA00047136"/>
    </source>
</evidence>
<evidence type="ECO:0000313" key="26">
    <source>
        <dbReference type="RefSeq" id="XP_012173353.2"/>
    </source>
</evidence>
<comment type="similarity">
    <text evidence="5">Belongs to the RNase Z family.</text>
</comment>
<protein>
    <recommendedName>
        <fullName evidence="7">Zinc phosphodiesterase ELAC protein 2</fullName>
        <ecNumber evidence="6">3.1.26.11</ecNumber>
    </recommendedName>
    <alternativeName>
        <fullName evidence="21">ElaC homolog protein 2</fullName>
    </alternativeName>
    <alternativeName>
        <fullName evidence="19">Ribonuclease Z 2</fullName>
    </alternativeName>
    <alternativeName>
        <fullName evidence="20">tRNA 3 endonuclease 2</fullName>
    </alternativeName>
    <alternativeName>
        <fullName evidence="18">tRNase Z 2</fullName>
    </alternativeName>
</protein>
<dbReference type="PANTHER" id="PTHR12553:SF49">
    <property type="entry name" value="ZINC PHOSPHODIESTERASE ELAC PROTEIN 2"/>
    <property type="match status" value="1"/>
</dbReference>
<dbReference type="GO" id="GO:0005634">
    <property type="term" value="C:nucleus"/>
    <property type="evidence" value="ECO:0007669"/>
    <property type="project" value="UniProtKB-SubCell"/>
</dbReference>
<keyword evidence="13" id="KW-0378">Hydrolase</keyword>
<comment type="subcellular location">
    <subcellularLocation>
        <location evidence="4">Mitochondrion matrix</location>
    </subcellularLocation>
    <subcellularLocation>
        <location evidence="3">Nucleus</location>
    </subcellularLocation>
</comment>
<evidence type="ECO:0000256" key="22">
    <source>
        <dbReference type="ARBA" id="ARBA00046098"/>
    </source>
</evidence>
<evidence type="ECO:0000256" key="20">
    <source>
        <dbReference type="ARBA" id="ARBA00032104"/>
    </source>
</evidence>
<evidence type="ECO:0000256" key="18">
    <source>
        <dbReference type="ARBA" id="ARBA00030689"/>
    </source>
</evidence>
<dbReference type="RefSeq" id="XP_012173354.2">
    <property type="nucleotide sequence ID" value="XM_012317964.3"/>
</dbReference>
<dbReference type="InterPro" id="IPR036866">
    <property type="entry name" value="RibonucZ/Hydroxyglut_hydro"/>
</dbReference>
<dbReference type="SUPFAM" id="SSF56281">
    <property type="entry name" value="Metallo-hydrolase/oxidoreductase"/>
    <property type="match status" value="2"/>
</dbReference>
<feature type="domain" description="tRNase Z endonuclease" evidence="24">
    <location>
        <begin position="64"/>
        <end position="112"/>
    </location>
</feature>
<dbReference type="InterPro" id="IPR047151">
    <property type="entry name" value="RNZ2-like"/>
</dbReference>
<sequence>MLQIRTYFFKCINRNINSHGALSNNKHCTINLLTMQQREKTKKFLLHFNAKLKVLGSGAAGAPSCIYLLTDNSNYMFNCGEGTQRLGQEHQCKLSKVQNIFVTYSSWKNLGGIPGSLLTAQADGVTQINIHGPEVFDDYIKAIKPFVHLSNLKITYPLIDESKPYEDHVMRVSYVPITKVLKDTKESSSDLVDKEYHINANHKRVIDEETDKQNINTEKKMKSTPHLICYICEVHPRRGKLIIDKCINYGIPPGPLLDILKHGRDITKPDGTVVRSKDVVQPDTPKTTFIVLECPTEEYLDSILNHPTFLKYQQTESTKGEYEVFCIFHFTPENIFTTQRYQDWLKKFSSNTEHIVLNNENTCMGSEAVYKNQYLLNMLHPEIFPLLNKDCFEKDKETQSNNIHRARTAQTLEVRPVPNCLLNAEIYKEPKTYIDEVLQIPDFTNVLKELKTVISKKSAELNLDTISDYPRIVMLGTGCSVPNKVRNTSSILLRINKDCSILLDCGEGTLAQIVRFFGASESLNILRTIKAVYISHIHADHHLGLMGVLLKRKEVTDEMLYLMAPKCMTPWLNYYNGQFESVVQQYILVHNDDLYLNSHKLSKYFEITLYNKLNINEINTIYVTHCKEAYGIAITLQDNKKIVYSGDTIFCQNLIKLGQNCDLLIHEATMESGLEALAKSKLHSTTSEAIRVGKFMSAKFILLTHFSQRYSKIPFIPDKEANVGIAYDNMEFRLPQLSLLPLFYPCIKVMFNEYNKVLNE</sequence>
<evidence type="ECO:0000256" key="6">
    <source>
        <dbReference type="ARBA" id="ARBA00012477"/>
    </source>
</evidence>
<dbReference type="KEGG" id="bter:100643867"/>
<dbReference type="PANTHER" id="PTHR12553">
    <property type="entry name" value="ZINC PHOSPHODIESTERASE ELAC PROTEIN 2"/>
    <property type="match status" value="1"/>
</dbReference>
<evidence type="ECO:0000256" key="11">
    <source>
        <dbReference type="ARBA" id="ARBA00022723"/>
    </source>
</evidence>
<keyword evidence="15" id="KW-0809">Transit peptide</keyword>
<evidence type="ECO:0000256" key="13">
    <source>
        <dbReference type="ARBA" id="ARBA00022801"/>
    </source>
</evidence>
<dbReference type="GO" id="GO:0046872">
    <property type="term" value="F:metal ion binding"/>
    <property type="evidence" value="ECO:0007669"/>
    <property type="project" value="UniProtKB-KW"/>
</dbReference>
<dbReference type="GO" id="GO:1990180">
    <property type="term" value="P:mitochondrial tRNA 3'-end processing"/>
    <property type="evidence" value="ECO:0007669"/>
    <property type="project" value="TreeGrafter"/>
</dbReference>
<evidence type="ECO:0000256" key="9">
    <source>
        <dbReference type="ARBA" id="ARBA00022694"/>
    </source>
</evidence>
<name>A0A9B2JPY2_BOMTE</name>
<dbReference type="EC" id="3.1.26.11" evidence="6"/>
<dbReference type="OrthoDB" id="527344at2759"/>
<evidence type="ECO:0000256" key="1">
    <source>
        <dbReference type="ARBA" id="ARBA00000402"/>
    </source>
</evidence>
<evidence type="ECO:0000313" key="25">
    <source>
        <dbReference type="Proteomes" id="UP000835206"/>
    </source>
</evidence>
<evidence type="ECO:0000256" key="2">
    <source>
        <dbReference type="ARBA" id="ARBA00001947"/>
    </source>
</evidence>
<organism evidence="25 27">
    <name type="scientific">Bombus terrestris</name>
    <name type="common">Buff-tailed bumblebee</name>
    <name type="synonym">Apis terrestris</name>
    <dbReference type="NCBI Taxonomy" id="30195"/>
    <lineage>
        <taxon>Eukaryota</taxon>
        <taxon>Metazoa</taxon>
        <taxon>Ecdysozoa</taxon>
        <taxon>Arthropoda</taxon>
        <taxon>Hexapoda</taxon>
        <taxon>Insecta</taxon>
        <taxon>Pterygota</taxon>
        <taxon>Neoptera</taxon>
        <taxon>Endopterygota</taxon>
        <taxon>Hymenoptera</taxon>
        <taxon>Apocrita</taxon>
        <taxon>Aculeata</taxon>
        <taxon>Apoidea</taxon>
        <taxon>Anthophila</taxon>
        <taxon>Apidae</taxon>
        <taxon>Bombus</taxon>
        <taxon>Bombus</taxon>
    </lineage>
</organism>
<evidence type="ECO:0000313" key="27">
    <source>
        <dbReference type="RefSeq" id="XP_012173354.2"/>
    </source>
</evidence>
<keyword evidence="12" id="KW-0255">Endonuclease</keyword>
<evidence type="ECO:0000256" key="10">
    <source>
        <dbReference type="ARBA" id="ARBA00022722"/>
    </source>
</evidence>
<dbReference type="Gene3D" id="3.60.15.10">
    <property type="entry name" value="Ribonuclease Z/Hydroxyacylglutathione hydrolase-like"/>
    <property type="match status" value="2"/>
</dbReference>
<comment type="function">
    <text evidence="22">Zinc phosphodiesterase, which displays mitochondrial tRNA 3'-processing endonuclease activity. Involved in tRNA maturation, by removing a 3'-trailer from precursor tRNA. Associates with mitochondrial DNA complexes at the nucleoids to initiate RNA processing and ribosome assembly.</text>
</comment>
<reference evidence="26 27" key="1">
    <citation type="submission" date="2025-04" db="UniProtKB">
        <authorList>
            <consortium name="RefSeq"/>
        </authorList>
    </citation>
    <scope>IDENTIFICATION</scope>
</reference>
<proteinExistence type="inferred from homology"/>
<keyword evidence="17" id="KW-0539">Nucleus</keyword>
<evidence type="ECO:0000256" key="5">
    <source>
        <dbReference type="ARBA" id="ARBA00007823"/>
    </source>
</evidence>
<keyword evidence="11" id="KW-0479">Metal-binding</keyword>
<dbReference type="InterPro" id="IPR027794">
    <property type="entry name" value="tRNase_Z_dom"/>
</dbReference>
<comment type="cofactor">
    <cofactor evidence="2">
        <name>Zn(2+)</name>
        <dbReference type="ChEBI" id="CHEBI:29105"/>
    </cofactor>
</comment>
<dbReference type="GO" id="GO:0042645">
    <property type="term" value="C:mitochondrial nucleoid"/>
    <property type="evidence" value="ECO:0007669"/>
    <property type="project" value="UniProtKB-ARBA"/>
</dbReference>
<keyword evidence="9" id="KW-0819">tRNA processing</keyword>
<evidence type="ECO:0000256" key="15">
    <source>
        <dbReference type="ARBA" id="ARBA00022946"/>
    </source>
</evidence>
<evidence type="ECO:0000256" key="21">
    <source>
        <dbReference type="ARBA" id="ARBA00032616"/>
    </source>
</evidence>
<evidence type="ECO:0000256" key="4">
    <source>
        <dbReference type="ARBA" id="ARBA00004305"/>
    </source>
</evidence>
<comment type="catalytic activity">
    <reaction evidence="1">
        <text>Endonucleolytic cleavage of RNA, removing extra 3' nucleotides from tRNA precursor, generating 3' termini of tRNAs. A 3'-hydroxy group is left at the tRNA terminus and a 5'-phosphoryl group is left at the trailer molecule.</text>
        <dbReference type="EC" id="3.1.26.11"/>
    </reaction>
</comment>
<dbReference type="Proteomes" id="UP000835206">
    <property type="component" value="Chromosome 17"/>
</dbReference>
<evidence type="ECO:0000259" key="24">
    <source>
        <dbReference type="Pfam" id="PF13691"/>
    </source>
</evidence>
<evidence type="ECO:0000256" key="17">
    <source>
        <dbReference type="ARBA" id="ARBA00023242"/>
    </source>
</evidence>
<dbReference type="CDD" id="cd07718">
    <property type="entry name" value="RNaseZ_ELAC1_ELAC2-C-term-like_MBL-fold"/>
    <property type="match status" value="1"/>
</dbReference>
<dbReference type="RefSeq" id="XP_012173353.2">
    <property type="nucleotide sequence ID" value="XM_012317963.3"/>
</dbReference>
<evidence type="ECO:0000256" key="14">
    <source>
        <dbReference type="ARBA" id="ARBA00022833"/>
    </source>
</evidence>
<keyword evidence="8" id="KW-0597">Phosphoprotein</keyword>
<dbReference type="GeneID" id="100643867"/>
<dbReference type="AlphaFoldDB" id="A0A9B2JPY2"/>